<dbReference type="InterPro" id="IPR027463">
    <property type="entry name" value="AcrB_DN_DC_subdom"/>
</dbReference>
<feature type="transmembrane region" description="Helical" evidence="1">
    <location>
        <begin position="372"/>
        <end position="392"/>
    </location>
</feature>
<feature type="transmembrane region" description="Helical" evidence="1">
    <location>
        <begin position="398"/>
        <end position="419"/>
    </location>
</feature>
<feature type="transmembrane region" description="Helical" evidence="1">
    <location>
        <begin position="20"/>
        <end position="36"/>
    </location>
</feature>
<feature type="transmembrane region" description="Helical" evidence="1">
    <location>
        <begin position="346"/>
        <end position="365"/>
    </location>
</feature>
<dbReference type="Pfam" id="PF00873">
    <property type="entry name" value="ACR_tran"/>
    <property type="match status" value="1"/>
</dbReference>
<dbReference type="PRINTS" id="PR00702">
    <property type="entry name" value="ACRIFLAVINRP"/>
</dbReference>
<feature type="transmembrane region" description="Helical" evidence="1">
    <location>
        <begin position="965"/>
        <end position="986"/>
    </location>
</feature>
<reference evidence="2" key="1">
    <citation type="submission" date="2018-06" db="EMBL/GenBank/DDBJ databases">
        <authorList>
            <person name="Zhirakovskaya E."/>
        </authorList>
    </citation>
    <scope>NUCLEOTIDE SEQUENCE</scope>
</reference>
<dbReference type="GO" id="GO:0005886">
    <property type="term" value="C:plasma membrane"/>
    <property type="evidence" value="ECO:0007669"/>
    <property type="project" value="TreeGrafter"/>
</dbReference>
<feature type="transmembrane region" description="Helical" evidence="1">
    <location>
        <begin position="520"/>
        <end position="544"/>
    </location>
</feature>
<proteinExistence type="predicted"/>
<dbReference type="AlphaFoldDB" id="A0A3B0Y995"/>
<keyword evidence="1" id="KW-1133">Transmembrane helix</keyword>
<organism evidence="2">
    <name type="scientific">hydrothermal vent metagenome</name>
    <dbReference type="NCBI Taxonomy" id="652676"/>
    <lineage>
        <taxon>unclassified sequences</taxon>
        <taxon>metagenomes</taxon>
        <taxon>ecological metagenomes</taxon>
    </lineage>
</organism>
<dbReference type="Gene3D" id="3.30.70.1320">
    <property type="entry name" value="Multidrug efflux transporter AcrB pore domain like"/>
    <property type="match status" value="1"/>
</dbReference>
<dbReference type="SUPFAM" id="SSF82866">
    <property type="entry name" value="Multidrug efflux transporter AcrB transmembrane domain"/>
    <property type="match status" value="2"/>
</dbReference>
<dbReference type="Gene3D" id="1.20.1640.10">
    <property type="entry name" value="Multidrug efflux transporter AcrB transmembrane domain"/>
    <property type="match status" value="2"/>
</dbReference>
<dbReference type="PANTHER" id="PTHR32063:SF0">
    <property type="entry name" value="SWARMING MOTILITY PROTEIN SWRC"/>
    <property type="match status" value="1"/>
</dbReference>
<evidence type="ECO:0000313" key="2">
    <source>
        <dbReference type="EMBL" id="VAW65174.1"/>
    </source>
</evidence>
<sequence length="1031" mass="114316">MSNLSRTGGLANWSIHRPIAVVMLSLTVLIVGLFSFDRLNINLLPDIIYPDIRIRILEPGTPAKVMEDKFTRQLEEQLAITEGATRVQSDTSEGRTAVNLSFPYGTDIDQALQDASTRLDRAKRFLPTTAEAPVIYKRDPSQLPVMELVVSSATRNPIELRHWVDYEFSKWFLNIDGVASTEVGGGLVREIQVIIDQEKLAAAGFTTNDIKTMLQQENQDISSGVLYMQSRKLSTRTEGRFDSIESISNLPLSMPSQNNQKQNLILSDIATIIDSHQDEELRIRLNQQSGVKLTIQKQPDTNTIDVAQRIHHQLKWFKSQKLLPEDINVETVDDQSVYVKRALNNASYAAISGALLAMLVVYIFLRDIRRTLIIATAIPLAIFITFLIMGVNGISLNIMSLGGLALGVGLLVDNTIVMLENISRHQSQGETPDVAASNAAAEVTSAITASTTTNLVAVLPFLFIGGLIGLLFSELIITLSAAIIASLMVALTLIPALGAKIQSPVISNEHGLFIFIQKKYHNLLTFCISHYKLVFIIFIIALSFSSYKLLNAKNIFFPTMDEGKISISVSTEPGTRLNEFDKTLQKIETLILQQAEVSTVFVSSGGFIFGRSQFQSSHRGTISVQLKTLSERSNISSKDWVKNINKKIKELQLAGYKVRIRVRGVRGIRTSLGDDDFSLRIQGPDVDVLTKIGETIIEKIKVIPELKNLTHSYEEQSNELVLKINRQRAADLNISAEEIGLAVQLALNGQIATRYLENDKEYDIRIRLKRDKISQIDDIKNIIISLRKTQAIRLYDVANVSILPAPSVIKRDNQLRINEISASLDTDTDYERLIENVFEIVDTISLPDGYIIYDGGTLDVLKKNKSNSYILLALAVFLVFVVMTVQYESLTNPLIIILGVPFTLIGVYLAVEFSLNNQLSMPARLGIIMLAGIVVNNAIVLVEQIEIGRQKGLQKMAAVLEAANLRLRPILMTTLTSVFGMLPLALGLSEGSEMLKPLATIVVFGLSFSLLVSLLLIPLLYIVIHKDEAHT</sequence>
<feature type="transmembrane region" description="Helical" evidence="1">
    <location>
        <begin position="894"/>
        <end position="911"/>
    </location>
</feature>
<evidence type="ECO:0000256" key="1">
    <source>
        <dbReference type="SAM" id="Phobius"/>
    </source>
</evidence>
<dbReference type="SUPFAM" id="SSF82714">
    <property type="entry name" value="Multidrug efflux transporter AcrB TolC docking domain, DN and DC subdomains"/>
    <property type="match status" value="2"/>
</dbReference>
<dbReference type="PANTHER" id="PTHR32063">
    <property type="match status" value="1"/>
</dbReference>
<gene>
    <name evidence="2" type="ORF">MNBD_GAMMA08-1430</name>
</gene>
<feature type="transmembrane region" description="Helical" evidence="1">
    <location>
        <begin position="479"/>
        <end position="499"/>
    </location>
</feature>
<protein>
    <submittedName>
        <fullName evidence="2">Cobalt-zinc-cadmium resistance protein CzcA Cation efflux system protein CusA</fullName>
    </submittedName>
</protein>
<keyword evidence="1" id="KW-0472">Membrane</keyword>
<feature type="transmembrane region" description="Helical" evidence="1">
    <location>
        <begin position="869"/>
        <end position="887"/>
    </location>
</feature>
<keyword evidence="1" id="KW-0812">Transmembrane</keyword>
<accession>A0A3B0Y995</accession>
<dbReference type="Gene3D" id="3.30.70.1440">
    <property type="entry name" value="Multidrug efflux transporter AcrB pore domain"/>
    <property type="match status" value="1"/>
</dbReference>
<feature type="transmembrane region" description="Helical" evidence="1">
    <location>
        <begin position="998"/>
        <end position="1024"/>
    </location>
</feature>
<dbReference type="Gene3D" id="3.30.70.1430">
    <property type="entry name" value="Multidrug efflux transporter AcrB pore domain"/>
    <property type="match status" value="2"/>
</dbReference>
<dbReference type="GO" id="GO:0042910">
    <property type="term" value="F:xenobiotic transmembrane transporter activity"/>
    <property type="evidence" value="ECO:0007669"/>
    <property type="project" value="TreeGrafter"/>
</dbReference>
<dbReference type="EMBL" id="UOFH01000308">
    <property type="protein sequence ID" value="VAW65174.1"/>
    <property type="molecule type" value="Genomic_DNA"/>
</dbReference>
<dbReference type="Gene3D" id="3.30.2090.10">
    <property type="entry name" value="Multidrug efflux transporter AcrB TolC docking domain, DN and DC subdomains"/>
    <property type="match status" value="2"/>
</dbReference>
<name>A0A3B0Y995_9ZZZZ</name>
<feature type="transmembrane region" description="Helical" evidence="1">
    <location>
        <begin position="923"/>
        <end position="945"/>
    </location>
</feature>
<feature type="transmembrane region" description="Helical" evidence="1">
    <location>
        <begin position="455"/>
        <end position="473"/>
    </location>
</feature>
<dbReference type="SUPFAM" id="SSF82693">
    <property type="entry name" value="Multidrug efflux transporter AcrB pore domain, PN1, PN2, PC1 and PC2 subdomains"/>
    <property type="match status" value="3"/>
</dbReference>
<dbReference type="InterPro" id="IPR001036">
    <property type="entry name" value="Acrflvin-R"/>
</dbReference>